<evidence type="ECO:0000256" key="11">
    <source>
        <dbReference type="HAMAP-Rule" id="MF_00086"/>
    </source>
</evidence>
<dbReference type="AlphaFoldDB" id="A0A810L4S3"/>
<keyword evidence="8 11" id="KW-0067">ATP-binding</keyword>
<evidence type="ECO:0000256" key="3">
    <source>
        <dbReference type="ARBA" id="ARBA00022490"/>
    </source>
</evidence>
<evidence type="ECO:0000259" key="14">
    <source>
        <dbReference type="Pfam" id="PF00438"/>
    </source>
</evidence>
<dbReference type="Gene3D" id="3.30.300.10">
    <property type="match status" value="3"/>
</dbReference>
<feature type="domain" description="S-adenosylmethionine synthetase N-terminal" evidence="14">
    <location>
        <begin position="4"/>
        <end position="101"/>
    </location>
</feature>
<dbReference type="SUPFAM" id="SSF55973">
    <property type="entry name" value="S-adenosylmethionine synthetase"/>
    <property type="match status" value="3"/>
</dbReference>
<evidence type="ECO:0000313" key="18">
    <source>
        <dbReference type="Proteomes" id="UP000680750"/>
    </source>
</evidence>
<dbReference type="UniPathway" id="UPA00315">
    <property type="reaction ID" value="UER00080"/>
</dbReference>
<comment type="cofactor">
    <cofactor evidence="11">
        <name>Mg(2+)</name>
        <dbReference type="ChEBI" id="CHEBI:18420"/>
    </cofactor>
    <text evidence="11">Binds 2 divalent ions per subunit.</text>
</comment>
<dbReference type="InterPro" id="IPR022636">
    <property type="entry name" value="S-AdoMet_synthetase_sfam"/>
</dbReference>
<dbReference type="RefSeq" id="WP_030447316.1">
    <property type="nucleotide sequence ID" value="NZ_AP023354.1"/>
</dbReference>
<dbReference type="Proteomes" id="UP000680750">
    <property type="component" value="Chromosome"/>
</dbReference>
<keyword evidence="4 11" id="KW-0554">One-carbon metabolism</keyword>
<reference evidence="17" key="1">
    <citation type="submission" date="2020-08" db="EMBL/GenBank/DDBJ databases">
        <title>Whole genome shotgun sequence of Actinocatenispora sera NBRC 101916.</title>
        <authorList>
            <person name="Komaki H."/>
            <person name="Tamura T."/>
        </authorList>
    </citation>
    <scope>NUCLEOTIDE SEQUENCE</scope>
    <source>
        <strain evidence="17">NBRC 101916</strain>
    </source>
</reference>
<evidence type="ECO:0000313" key="17">
    <source>
        <dbReference type="EMBL" id="BCJ30560.1"/>
    </source>
</evidence>
<dbReference type="GO" id="GO:0005737">
    <property type="term" value="C:cytoplasm"/>
    <property type="evidence" value="ECO:0007669"/>
    <property type="project" value="UniProtKB-SubCell"/>
</dbReference>
<feature type="binding site" description="in other chain" evidence="11">
    <location>
        <position position="99"/>
    </location>
    <ligand>
        <name>L-methionine</name>
        <dbReference type="ChEBI" id="CHEBI:57844"/>
        <note>ligand shared between two neighboring subunits</note>
    </ligand>
</feature>
<organism evidence="17 18">
    <name type="scientific">Actinocatenispora sera</name>
    <dbReference type="NCBI Taxonomy" id="390989"/>
    <lineage>
        <taxon>Bacteria</taxon>
        <taxon>Bacillati</taxon>
        <taxon>Actinomycetota</taxon>
        <taxon>Actinomycetes</taxon>
        <taxon>Micromonosporales</taxon>
        <taxon>Micromonosporaceae</taxon>
        <taxon>Actinocatenispora</taxon>
    </lineage>
</organism>
<name>A0A810L4S3_9ACTN</name>
<dbReference type="GO" id="GO:0005524">
    <property type="term" value="F:ATP binding"/>
    <property type="evidence" value="ECO:0007669"/>
    <property type="project" value="UniProtKB-UniRule"/>
</dbReference>
<dbReference type="Pfam" id="PF00438">
    <property type="entry name" value="S-AdoMet_synt_N"/>
    <property type="match status" value="1"/>
</dbReference>
<evidence type="ECO:0000256" key="2">
    <source>
        <dbReference type="ARBA" id="ARBA00009685"/>
    </source>
</evidence>
<dbReference type="InterPro" id="IPR022631">
    <property type="entry name" value="ADOMET_SYNTHASE_CS"/>
</dbReference>
<dbReference type="PANTHER" id="PTHR11964">
    <property type="entry name" value="S-ADENOSYLMETHIONINE SYNTHETASE"/>
    <property type="match status" value="1"/>
</dbReference>
<feature type="binding site" description="in other chain" evidence="11">
    <location>
        <position position="15"/>
    </location>
    <ligand>
        <name>ATP</name>
        <dbReference type="ChEBI" id="CHEBI:30616"/>
        <note>ligand shared between two neighboring subunits</note>
    </ligand>
</feature>
<dbReference type="GO" id="GO:0006556">
    <property type="term" value="P:S-adenosylmethionine biosynthetic process"/>
    <property type="evidence" value="ECO:0007669"/>
    <property type="project" value="UniProtKB-UniRule"/>
</dbReference>
<dbReference type="InterPro" id="IPR022629">
    <property type="entry name" value="S-AdoMet_synt_central"/>
</dbReference>
<feature type="binding site" evidence="11">
    <location>
        <position position="43"/>
    </location>
    <ligand>
        <name>K(+)</name>
        <dbReference type="ChEBI" id="CHEBI:29103"/>
    </ligand>
</feature>
<dbReference type="HAMAP" id="MF_00086">
    <property type="entry name" value="S_AdoMet_synth1"/>
    <property type="match status" value="1"/>
</dbReference>
<evidence type="ECO:0000256" key="12">
    <source>
        <dbReference type="RuleBase" id="RU000542"/>
    </source>
</evidence>
<keyword evidence="5 11" id="KW-0808">Transferase</keyword>
<gene>
    <name evidence="11 17" type="primary">metK</name>
    <name evidence="17" type="ORF">Asera_46680</name>
</gene>
<dbReference type="PIRSF" id="PIRSF000497">
    <property type="entry name" value="MAT"/>
    <property type="match status" value="1"/>
</dbReference>
<keyword evidence="7 11" id="KW-0547">Nucleotide-binding</keyword>
<dbReference type="InterPro" id="IPR002133">
    <property type="entry name" value="S-AdoMet_synthetase"/>
</dbReference>
<dbReference type="PROSITE" id="PS00377">
    <property type="entry name" value="ADOMET_SYNTHASE_2"/>
    <property type="match status" value="1"/>
</dbReference>
<sequence length="397" mass="42862">MARRLFTSESVTEGHPDKIADQISDGILDALIAQDPRSRVAVETLITTGQVHVAGEVTTEAYADIPRIVRDTILRIGYDSSKKGFDGASCGVSVSIGAQSPDIAVGVDTAYETRAGSSDDSLDQQGAGDQGMMFGFACTETPELMPLPIALAHRLSRRLAAARHEGTIPYLRPDGKTQVTIEYDGFRPVRLDTVVVSSQHAPDISLESLLTPDVREHVITPVLAELDLESQDYRLLVNPTGRFEIGGPMGDAGLTGRKIIVDTYGGYSRHGGGAFSGKDPSKVDRSAAYAMRWVAKNVVAAGLADRCEAQVAYAIGKAQPVSLFIETFGTNTVPVERIEKAVAEVFDLRPAAIIRDLDLARPIYSKTAAYGHFGRELDEFTWEHTDRVDELKSAATK</sequence>
<feature type="binding site" description="in other chain" evidence="11">
    <location>
        <position position="56"/>
    </location>
    <ligand>
        <name>L-methionine</name>
        <dbReference type="ChEBI" id="CHEBI:57844"/>
        <note>ligand shared between two neighboring subunits</note>
    </ligand>
</feature>
<evidence type="ECO:0000256" key="6">
    <source>
        <dbReference type="ARBA" id="ARBA00022723"/>
    </source>
</evidence>
<dbReference type="CDD" id="cd18079">
    <property type="entry name" value="S-AdoMet_synt"/>
    <property type="match status" value="1"/>
</dbReference>
<comment type="similarity">
    <text evidence="2 11 13">Belongs to the AdoMet synthase family.</text>
</comment>
<comment type="subunit">
    <text evidence="11">Homotetramer; dimer of dimers.</text>
</comment>
<keyword evidence="10 11" id="KW-0630">Potassium</keyword>
<dbReference type="GO" id="GO:0000287">
    <property type="term" value="F:magnesium ion binding"/>
    <property type="evidence" value="ECO:0007669"/>
    <property type="project" value="UniProtKB-UniRule"/>
</dbReference>
<dbReference type="InterPro" id="IPR022628">
    <property type="entry name" value="S-AdoMet_synt_N"/>
</dbReference>
<feature type="binding site" evidence="11">
    <location>
        <position position="278"/>
    </location>
    <ligand>
        <name>ATP</name>
        <dbReference type="ChEBI" id="CHEBI:30616"/>
        <note>ligand shared between two neighboring subunits</note>
    </ligand>
</feature>
<comment type="subcellular location">
    <subcellularLocation>
        <location evidence="11 12">Cytoplasm</location>
    </subcellularLocation>
</comment>
<evidence type="ECO:0000259" key="16">
    <source>
        <dbReference type="Pfam" id="PF02773"/>
    </source>
</evidence>
<evidence type="ECO:0000256" key="10">
    <source>
        <dbReference type="ARBA" id="ARBA00022958"/>
    </source>
</evidence>
<dbReference type="OrthoDB" id="9801686at2"/>
<dbReference type="NCBIfam" id="TIGR01034">
    <property type="entry name" value="metK"/>
    <property type="match status" value="1"/>
</dbReference>
<evidence type="ECO:0000256" key="9">
    <source>
        <dbReference type="ARBA" id="ARBA00022842"/>
    </source>
</evidence>
<comment type="cofactor">
    <cofactor evidence="11">
        <name>K(+)</name>
        <dbReference type="ChEBI" id="CHEBI:29103"/>
    </cofactor>
    <text evidence="11">Binds 1 potassium ion per subunit.</text>
</comment>
<keyword evidence="6 11" id="KW-0479">Metal-binding</keyword>
<comment type="catalytic activity">
    <reaction evidence="11">
        <text>L-methionine + ATP + H2O = S-adenosyl-L-methionine + phosphate + diphosphate</text>
        <dbReference type="Rhea" id="RHEA:21080"/>
        <dbReference type="ChEBI" id="CHEBI:15377"/>
        <dbReference type="ChEBI" id="CHEBI:30616"/>
        <dbReference type="ChEBI" id="CHEBI:33019"/>
        <dbReference type="ChEBI" id="CHEBI:43474"/>
        <dbReference type="ChEBI" id="CHEBI:57844"/>
        <dbReference type="ChEBI" id="CHEBI:59789"/>
        <dbReference type="EC" id="2.5.1.6"/>
    </reaction>
</comment>
<evidence type="ECO:0000256" key="4">
    <source>
        <dbReference type="ARBA" id="ARBA00022563"/>
    </source>
</evidence>
<dbReference type="KEGG" id="aser:Asera_46680"/>
<evidence type="ECO:0000256" key="8">
    <source>
        <dbReference type="ARBA" id="ARBA00022840"/>
    </source>
</evidence>
<proteinExistence type="inferred from homology"/>
<feature type="binding site" description="in other chain" evidence="11">
    <location>
        <begin position="242"/>
        <end position="243"/>
    </location>
    <ligand>
        <name>ATP</name>
        <dbReference type="ChEBI" id="CHEBI:30616"/>
        <note>ligand shared between two neighboring subunits</note>
    </ligand>
</feature>
<feature type="binding site" evidence="11">
    <location>
        <position position="274"/>
    </location>
    <ligand>
        <name>ATP</name>
        <dbReference type="ChEBI" id="CHEBI:30616"/>
        <note>ligand shared between two neighboring subunits</note>
    </ligand>
</feature>
<feature type="domain" description="S-adenosylmethionine synthetase C-terminal" evidence="16">
    <location>
        <begin position="245"/>
        <end position="383"/>
    </location>
</feature>
<dbReference type="Pfam" id="PF02773">
    <property type="entry name" value="S-AdoMet_synt_C"/>
    <property type="match status" value="1"/>
</dbReference>
<comment type="function">
    <text evidence="11">Catalyzes the formation of S-adenosylmethionine (AdoMet) from methionine and ATP. The overall synthetic reaction is composed of two sequential steps, AdoMet formation and the subsequent tripolyphosphate hydrolysis which occurs prior to release of AdoMet from the enzyme.</text>
</comment>
<dbReference type="GO" id="GO:0004478">
    <property type="term" value="F:methionine adenosyltransferase activity"/>
    <property type="evidence" value="ECO:0007669"/>
    <property type="project" value="UniProtKB-UniRule"/>
</dbReference>
<comment type="pathway">
    <text evidence="1 11">Amino-acid biosynthesis; S-adenosyl-L-methionine biosynthesis; S-adenosyl-L-methionine from L-methionine: step 1/1.</text>
</comment>
<feature type="binding site" description="in other chain" evidence="11">
    <location>
        <begin position="174"/>
        <end position="176"/>
    </location>
    <ligand>
        <name>ATP</name>
        <dbReference type="ChEBI" id="CHEBI:30616"/>
        <note>ligand shared between two neighboring subunits</note>
    </ligand>
</feature>
<dbReference type="GO" id="GO:0006730">
    <property type="term" value="P:one-carbon metabolic process"/>
    <property type="evidence" value="ECO:0007669"/>
    <property type="project" value="UniProtKB-KW"/>
</dbReference>
<dbReference type="FunFam" id="3.30.300.10:FF:000006">
    <property type="entry name" value="S-adenosylmethionine synthase"/>
    <property type="match status" value="1"/>
</dbReference>
<accession>A0A810L4S3</accession>
<feature type="binding site" evidence="11">
    <location>
        <position position="251"/>
    </location>
    <ligand>
        <name>ATP</name>
        <dbReference type="ChEBI" id="CHEBI:30616"/>
        <note>ligand shared between two neighboring subunits</note>
    </ligand>
</feature>
<feature type="binding site" evidence="11">
    <location>
        <position position="251"/>
    </location>
    <ligand>
        <name>L-methionine</name>
        <dbReference type="ChEBI" id="CHEBI:57844"/>
        <note>ligand shared between two neighboring subunits</note>
    </ligand>
</feature>
<dbReference type="Pfam" id="PF02772">
    <property type="entry name" value="S-AdoMet_synt_M"/>
    <property type="match status" value="1"/>
</dbReference>
<dbReference type="EC" id="2.5.1.6" evidence="11"/>
<evidence type="ECO:0000256" key="1">
    <source>
        <dbReference type="ARBA" id="ARBA00005224"/>
    </source>
</evidence>
<protein>
    <recommendedName>
        <fullName evidence="11">S-adenosylmethionine synthase</fullName>
        <shortName evidence="11">AdoMet synthase</shortName>
        <ecNumber evidence="11">2.5.1.6</ecNumber>
    </recommendedName>
    <alternativeName>
        <fullName evidence="11">MAT</fullName>
    </alternativeName>
    <alternativeName>
        <fullName evidence="11">Methionine adenosyltransferase</fullName>
    </alternativeName>
</protein>
<dbReference type="InterPro" id="IPR022630">
    <property type="entry name" value="S-AdoMet_synt_C"/>
</dbReference>
<evidence type="ECO:0000256" key="7">
    <source>
        <dbReference type="ARBA" id="ARBA00022741"/>
    </source>
</evidence>
<keyword evidence="9 11" id="KW-0460">Magnesium</keyword>
<feature type="binding site" description="in other chain" evidence="11">
    <location>
        <position position="282"/>
    </location>
    <ligand>
        <name>L-methionine</name>
        <dbReference type="ChEBI" id="CHEBI:57844"/>
        <note>ligand shared between two neighboring subunits</note>
    </ligand>
</feature>
<keyword evidence="3 11" id="KW-0963">Cytoplasm</keyword>
<feature type="binding site" evidence="11">
    <location>
        <position position="17"/>
    </location>
    <ligand>
        <name>Mg(2+)</name>
        <dbReference type="ChEBI" id="CHEBI:18420"/>
    </ligand>
</feature>
<feature type="region of interest" description="Flexible loop" evidence="11">
    <location>
        <begin position="99"/>
        <end position="109"/>
    </location>
</feature>
<dbReference type="EMBL" id="AP023354">
    <property type="protein sequence ID" value="BCJ30560.1"/>
    <property type="molecule type" value="Genomic_DNA"/>
</dbReference>
<evidence type="ECO:0000256" key="13">
    <source>
        <dbReference type="RuleBase" id="RU004462"/>
    </source>
</evidence>
<feature type="domain" description="S-adenosylmethionine synthetase central" evidence="15">
    <location>
        <begin position="124"/>
        <end position="243"/>
    </location>
</feature>
<evidence type="ECO:0000256" key="5">
    <source>
        <dbReference type="ARBA" id="ARBA00022679"/>
    </source>
</evidence>
<dbReference type="PROSITE" id="PS00376">
    <property type="entry name" value="ADOMET_SYNTHASE_1"/>
    <property type="match status" value="1"/>
</dbReference>
<evidence type="ECO:0000259" key="15">
    <source>
        <dbReference type="Pfam" id="PF02772"/>
    </source>
</evidence>
<feature type="binding site" description="in other chain" evidence="11">
    <location>
        <begin position="257"/>
        <end position="258"/>
    </location>
    <ligand>
        <name>ATP</name>
        <dbReference type="ChEBI" id="CHEBI:30616"/>
        <note>ligand shared between two neighboring subunits</note>
    </ligand>
</feature>
<keyword evidence="18" id="KW-1185">Reference proteome</keyword>